<reference evidence="11" key="1">
    <citation type="submission" date="2023-05" db="EMBL/GenBank/DDBJ databases">
        <authorList>
            <person name="Huff M."/>
        </authorList>
    </citation>
    <scope>NUCLEOTIDE SEQUENCE</scope>
</reference>
<dbReference type="InterPro" id="IPR046956">
    <property type="entry name" value="RLP23-like"/>
</dbReference>
<dbReference type="GO" id="GO:0016020">
    <property type="term" value="C:membrane"/>
    <property type="evidence" value="ECO:0007669"/>
    <property type="project" value="UniProtKB-SubCell"/>
</dbReference>
<keyword evidence="7" id="KW-0472">Membrane</keyword>
<evidence type="ECO:0000256" key="2">
    <source>
        <dbReference type="ARBA" id="ARBA00022614"/>
    </source>
</evidence>
<comment type="subcellular location">
    <subcellularLocation>
        <location evidence="1">Membrane</location>
        <topology evidence="1">Single-pass type I membrane protein</topology>
    </subcellularLocation>
</comment>
<evidence type="ECO:0000259" key="10">
    <source>
        <dbReference type="Pfam" id="PF08263"/>
    </source>
</evidence>
<protein>
    <recommendedName>
        <fullName evidence="10">Leucine-rich repeat-containing N-terminal plant-type domain-containing protein</fullName>
    </recommendedName>
</protein>
<keyword evidence="3" id="KW-0812">Transmembrane</keyword>
<keyword evidence="5" id="KW-0677">Repeat</keyword>
<accession>A0AAD1ZCM5</accession>
<feature type="chain" id="PRO_5042173510" description="Leucine-rich repeat-containing N-terminal plant-type domain-containing protein" evidence="9">
    <location>
        <begin position="18"/>
        <end position="122"/>
    </location>
</feature>
<proteinExistence type="predicted"/>
<evidence type="ECO:0000256" key="6">
    <source>
        <dbReference type="ARBA" id="ARBA00022989"/>
    </source>
</evidence>
<evidence type="ECO:0000313" key="11">
    <source>
        <dbReference type="EMBL" id="CAI9764587.1"/>
    </source>
</evidence>
<dbReference type="Proteomes" id="UP000834106">
    <property type="component" value="Chromosome 7"/>
</dbReference>
<evidence type="ECO:0000256" key="3">
    <source>
        <dbReference type="ARBA" id="ARBA00022692"/>
    </source>
</evidence>
<feature type="signal peptide" evidence="9">
    <location>
        <begin position="1"/>
        <end position="17"/>
    </location>
</feature>
<feature type="domain" description="Leucine-rich repeat-containing N-terminal plant-type" evidence="10">
    <location>
        <begin position="21"/>
        <end position="62"/>
    </location>
</feature>
<organism evidence="11 12">
    <name type="scientific">Fraxinus pennsylvanica</name>
    <dbReference type="NCBI Taxonomy" id="56036"/>
    <lineage>
        <taxon>Eukaryota</taxon>
        <taxon>Viridiplantae</taxon>
        <taxon>Streptophyta</taxon>
        <taxon>Embryophyta</taxon>
        <taxon>Tracheophyta</taxon>
        <taxon>Spermatophyta</taxon>
        <taxon>Magnoliopsida</taxon>
        <taxon>eudicotyledons</taxon>
        <taxon>Gunneridae</taxon>
        <taxon>Pentapetalae</taxon>
        <taxon>asterids</taxon>
        <taxon>lamiids</taxon>
        <taxon>Lamiales</taxon>
        <taxon>Oleaceae</taxon>
        <taxon>Oleeae</taxon>
        <taxon>Fraxinus</taxon>
    </lineage>
</organism>
<dbReference type="InterPro" id="IPR013210">
    <property type="entry name" value="LRR_N_plant-typ"/>
</dbReference>
<keyword evidence="6" id="KW-1133">Transmembrane helix</keyword>
<sequence length="122" mass="14243">MLVMMVLSLLNGWYCLGCWEEERVALLHLKANVDSLDGRSLASWVVNEIKTDCSQWQRVECSNTTKRVIKLTLDDARDWKLGDWYFNASLFLPFQELRNLSLQSNQLVHWFENEGMMSSPLD</sequence>
<evidence type="ECO:0000256" key="1">
    <source>
        <dbReference type="ARBA" id="ARBA00004479"/>
    </source>
</evidence>
<keyword evidence="4 9" id="KW-0732">Signal</keyword>
<evidence type="ECO:0000256" key="5">
    <source>
        <dbReference type="ARBA" id="ARBA00022737"/>
    </source>
</evidence>
<evidence type="ECO:0000256" key="9">
    <source>
        <dbReference type="SAM" id="SignalP"/>
    </source>
</evidence>
<dbReference type="PANTHER" id="PTHR48063:SF35">
    <property type="entry name" value="RECEPTOR-LIKE PROTEIN 12"/>
    <property type="match status" value="1"/>
</dbReference>
<dbReference type="Gene3D" id="3.80.10.10">
    <property type="entry name" value="Ribonuclease Inhibitor"/>
    <property type="match status" value="1"/>
</dbReference>
<gene>
    <name evidence="11" type="ORF">FPE_LOCUS12017</name>
</gene>
<dbReference type="InterPro" id="IPR032675">
    <property type="entry name" value="LRR_dom_sf"/>
</dbReference>
<keyword evidence="8" id="KW-0325">Glycoprotein</keyword>
<evidence type="ECO:0000256" key="7">
    <source>
        <dbReference type="ARBA" id="ARBA00023136"/>
    </source>
</evidence>
<evidence type="ECO:0000256" key="8">
    <source>
        <dbReference type="ARBA" id="ARBA00023180"/>
    </source>
</evidence>
<dbReference type="PANTHER" id="PTHR48063">
    <property type="entry name" value="LRR RECEPTOR-LIKE KINASE"/>
    <property type="match status" value="1"/>
</dbReference>
<evidence type="ECO:0000256" key="4">
    <source>
        <dbReference type="ARBA" id="ARBA00022729"/>
    </source>
</evidence>
<dbReference type="Pfam" id="PF08263">
    <property type="entry name" value="LRRNT_2"/>
    <property type="match status" value="1"/>
</dbReference>
<dbReference type="EMBL" id="OU503042">
    <property type="protein sequence ID" value="CAI9764587.1"/>
    <property type="molecule type" value="Genomic_DNA"/>
</dbReference>
<keyword evidence="12" id="KW-1185">Reference proteome</keyword>
<dbReference type="AlphaFoldDB" id="A0AAD1ZCM5"/>
<evidence type="ECO:0000313" key="12">
    <source>
        <dbReference type="Proteomes" id="UP000834106"/>
    </source>
</evidence>
<name>A0AAD1ZCM5_9LAMI</name>
<keyword evidence="2" id="KW-0433">Leucine-rich repeat</keyword>